<evidence type="ECO:0000256" key="8">
    <source>
        <dbReference type="SAM" id="MobiDB-lite"/>
    </source>
</evidence>
<reference evidence="10 11" key="1">
    <citation type="submission" date="2013-03" db="EMBL/GenBank/DDBJ databases">
        <title>The Genome Sequence of Capronia coronata CBS 617.96.</title>
        <authorList>
            <consortium name="The Broad Institute Genomics Platform"/>
            <person name="Cuomo C."/>
            <person name="de Hoog S."/>
            <person name="Gorbushina A."/>
            <person name="Walker B."/>
            <person name="Young S.K."/>
            <person name="Zeng Q."/>
            <person name="Gargeya S."/>
            <person name="Fitzgerald M."/>
            <person name="Haas B."/>
            <person name="Abouelleil A."/>
            <person name="Allen A.W."/>
            <person name="Alvarado L."/>
            <person name="Arachchi H.M."/>
            <person name="Berlin A.M."/>
            <person name="Chapman S.B."/>
            <person name="Gainer-Dewar J."/>
            <person name="Goldberg J."/>
            <person name="Griggs A."/>
            <person name="Gujja S."/>
            <person name="Hansen M."/>
            <person name="Howarth C."/>
            <person name="Imamovic A."/>
            <person name="Ireland A."/>
            <person name="Larimer J."/>
            <person name="McCowan C."/>
            <person name="Murphy C."/>
            <person name="Pearson M."/>
            <person name="Poon T.W."/>
            <person name="Priest M."/>
            <person name="Roberts A."/>
            <person name="Saif S."/>
            <person name="Shea T."/>
            <person name="Sisk P."/>
            <person name="Sykes S."/>
            <person name="Wortman J."/>
            <person name="Nusbaum C."/>
            <person name="Birren B."/>
        </authorList>
    </citation>
    <scope>NUCLEOTIDE SEQUENCE [LARGE SCALE GENOMIC DNA]</scope>
    <source>
        <strain evidence="10 11">CBS 617.96</strain>
    </source>
</reference>
<comment type="function">
    <text evidence="7">Component of the Mediator complex, a coactivator involved in the regulated transcription of nearly all RNA polymerase II-dependent genes. Mediator functions as a bridge to convey information from gene-specific regulatory proteins to the basal RNA polymerase II transcription machinery. Mediator is recruited to promoters by direct interactions with regulatory proteins and serves as a scaffold for the assembly of a functional preinitiation complex with RNA polymerase II and the general transcription factors.</text>
</comment>
<feature type="domain" description="Mediator complex subunit Med1" evidence="9">
    <location>
        <begin position="139"/>
        <end position="545"/>
    </location>
</feature>
<dbReference type="InterPro" id="IPR019680">
    <property type="entry name" value="Mediator_Med1"/>
</dbReference>
<keyword evidence="5 7" id="KW-0804">Transcription</keyword>
<proteinExistence type="inferred from homology"/>
<evidence type="ECO:0000313" key="11">
    <source>
        <dbReference type="Proteomes" id="UP000019484"/>
    </source>
</evidence>
<comment type="subcellular location">
    <subcellularLocation>
        <location evidence="1 7">Nucleus</location>
    </subcellularLocation>
</comment>
<gene>
    <name evidence="10" type="ORF">A1O1_00893</name>
</gene>
<protein>
    <recommendedName>
        <fullName evidence="7">Mediator of RNA polymerase II transcription subunit 1</fullName>
    </recommendedName>
    <alternativeName>
        <fullName evidence="7">Mediator complex subunit 1</fullName>
    </alternativeName>
</protein>
<keyword evidence="3 7" id="KW-0805">Transcription regulation</keyword>
<feature type="region of interest" description="Disordered" evidence="8">
    <location>
        <begin position="556"/>
        <end position="589"/>
    </location>
</feature>
<name>W9ZMP3_9EURO</name>
<dbReference type="GO" id="GO:0045944">
    <property type="term" value="P:positive regulation of transcription by RNA polymerase II"/>
    <property type="evidence" value="ECO:0007669"/>
    <property type="project" value="UniProtKB-ARBA"/>
</dbReference>
<evidence type="ECO:0000256" key="6">
    <source>
        <dbReference type="ARBA" id="ARBA00023242"/>
    </source>
</evidence>
<dbReference type="GO" id="GO:0003712">
    <property type="term" value="F:transcription coregulator activity"/>
    <property type="evidence" value="ECO:0007669"/>
    <property type="project" value="InterPro"/>
</dbReference>
<dbReference type="STRING" id="1182541.W9ZMP3"/>
<comment type="similarity">
    <text evidence="2 7">Belongs to the Mediator complex subunit 1 family.</text>
</comment>
<evidence type="ECO:0000256" key="4">
    <source>
        <dbReference type="ARBA" id="ARBA00023159"/>
    </source>
</evidence>
<dbReference type="GeneID" id="19155797"/>
<evidence type="ECO:0000259" key="9">
    <source>
        <dbReference type="Pfam" id="PF10744"/>
    </source>
</evidence>
<evidence type="ECO:0000256" key="1">
    <source>
        <dbReference type="ARBA" id="ARBA00004123"/>
    </source>
</evidence>
<evidence type="ECO:0000313" key="10">
    <source>
        <dbReference type="EMBL" id="EXJ95769.1"/>
    </source>
</evidence>
<feature type="compositionally biased region" description="Polar residues" evidence="8">
    <location>
        <begin position="556"/>
        <end position="568"/>
    </location>
</feature>
<dbReference type="HOGENOM" id="CLU_008378_2_0_1"/>
<keyword evidence="6 7" id="KW-0539">Nucleus</keyword>
<dbReference type="GO" id="GO:0016592">
    <property type="term" value="C:mediator complex"/>
    <property type="evidence" value="ECO:0007669"/>
    <property type="project" value="InterPro"/>
</dbReference>
<dbReference type="PANTHER" id="PTHR35041:SF4">
    <property type="entry name" value="MEDIATOR OF RNA POLYMERASE II TRANSCRIPTION SUBUNIT 1"/>
    <property type="match status" value="1"/>
</dbReference>
<keyword evidence="11" id="KW-1185">Reference proteome</keyword>
<organism evidence="10 11">
    <name type="scientific">Capronia coronata CBS 617.96</name>
    <dbReference type="NCBI Taxonomy" id="1182541"/>
    <lineage>
        <taxon>Eukaryota</taxon>
        <taxon>Fungi</taxon>
        <taxon>Dikarya</taxon>
        <taxon>Ascomycota</taxon>
        <taxon>Pezizomycotina</taxon>
        <taxon>Eurotiomycetes</taxon>
        <taxon>Chaetothyriomycetidae</taxon>
        <taxon>Chaetothyriales</taxon>
        <taxon>Herpotrichiellaceae</taxon>
        <taxon>Capronia</taxon>
    </lineage>
</organism>
<sequence>MATPTRSQTVSTPKPQLSTPNKLMASPRPGTSGNSGRPLAYKSPAVKTPASLHGHAQHFSVSSQPSSTPAAVGAIQDDLLALNSPAAALMASLGPTGMTPLPSGTDGLGITATMHSTSVRGAPASVHPDLERFHRAQLVVEMLKKRVAGRGITREGVERIAQIQGFTTLWDDENLTIAGNAVDLEVIFDAIDRDRVTEVSLKLNTPQNDEPQPQDRASEILKDNLTPSNILQGFPQWTSLDTFESNLQYLSQLDHIEEGAPCFEAVNGLYDAFQKIWNAERERFGGRTTRQHLRRSAVGRPSLDRKPMLGLALDYWRAREDSRQASAEDETETGDDLPSHLYTARISCEPGSPSTVLAKQWVSDHGLAPTGPAVDDNEAELVTPDWQDAVHDMNDSNGITKADSDKPPDLSSTVLDMHFVGHLLPEVYLPLNVAARLNLDLTMVELKQELTVTYQAALQKHFNASQTDSASASQERWPRTLPVLDEKESSHFRQHSYALHSAQHAAALWCYPVKQLKFTHPRQLAAVIPVLRQYVLLWSMMRSLVDYGATERSNKSASSVLNVQTTTDRPLKRSNVKGVSSKSKASPNSKTILTDDQVLPVDLSLDVISDVSKARLDIIVPLLGPLAKGKQSPFVSVSLYVCQGGEIEVNHVRGLHTDDSQLRSKIVRNLTATEDIGLLVEWLLEKARA</sequence>
<dbReference type="PANTHER" id="PTHR35041">
    <property type="entry name" value="MEDIATOR OF RNA POLYMERASE II TRANSCRIPTION SUBUNIT 1"/>
    <property type="match status" value="1"/>
</dbReference>
<accession>W9ZMP3</accession>
<dbReference type="Proteomes" id="UP000019484">
    <property type="component" value="Unassembled WGS sequence"/>
</dbReference>
<feature type="region of interest" description="Disordered" evidence="8">
    <location>
        <begin position="1"/>
        <end position="53"/>
    </location>
</feature>
<dbReference type="eggNOG" id="ENOG502RYK5">
    <property type="taxonomic scope" value="Eukaryota"/>
</dbReference>
<evidence type="ECO:0000256" key="7">
    <source>
        <dbReference type="RuleBase" id="RU364059"/>
    </source>
</evidence>
<evidence type="ECO:0000256" key="2">
    <source>
        <dbReference type="ARBA" id="ARBA00006210"/>
    </source>
</evidence>
<comment type="caution">
    <text evidence="10">The sequence shown here is derived from an EMBL/GenBank/DDBJ whole genome shotgun (WGS) entry which is preliminary data.</text>
</comment>
<evidence type="ECO:0000256" key="3">
    <source>
        <dbReference type="ARBA" id="ARBA00023015"/>
    </source>
</evidence>
<feature type="compositionally biased region" description="Polar residues" evidence="8">
    <location>
        <begin position="577"/>
        <end position="589"/>
    </location>
</feature>
<evidence type="ECO:0000256" key="5">
    <source>
        <dbReference type="ARBA" id="ARBA00023163"/>
    </source>
</evidence>
<dbReference type="RefSeq" id="XP_007719998.1">
    <property type="nucleotide sequence ID" value="XM_007721808.1"/>
</dbReference>
<dbReference type="OrthoDB" id="1936100at2759"/>
<dbReference type="Pfam" id="PF10744">
    <property type="entry name" value="Med1"/>
    <property type="match status" value="1"/>
</dbReference>
<dbReference type="EMBL" id="AMWN01000001">
    <property type="protein sequence ID" value="EXJ95769.1"/>
    <property type="molecule type" value="Genomic_DNA"/>
</dbReference>
<dbReference type="AlphaFoldDB" id="W9ZMP3"/>
<keyword evidence="4 7" id="KW-0010">Activator</keyword>
<feature type="compositionally biased region" description="Polar residues" evidence="8">
    <location>
        <begin position="1"/>
        <end position="21"/>
    </location>
</feature>